<dbReference type="GeneID" id="14446154"/>
<dbReference type="KEGG" id="vg:14446154"/>
<evidence type="ECO:0000313" key="2">
    <source>
        <dbReference type="EMBL" id="AGC02415.1"/>
    </source>
</evidence>
<sequence>MIPRILLISIVFAAMTTIVSGLRYRGKKENQDHTQTEVIEKDKNESHTESIDEFSDKFSAISLEENQEKSQKESIDESNNNLSDDDSSNDSDDDSDKESENKSSQKESVGSYTDPVKLAVKEYNDNREKVYLRETVIKAIGDFDMIAADRDKIYHFTQKKIGFKKVVCVKNNMDPIIELLALVLIPDSVDIIESKYPDYEGQVEADVVFVHSLFVPHNPDIEILNKVFVRNLPQYQIPGNFYSKYSCVTGTGDMSRYYPSALIKKSFIRGITFALDLNDALKVKIMDDIDKLSTPDLKKREIGTAMFMLDLQSMINDSDEDEDEKMALKNLVTQTKGNLLAIVNHLNEMKVGRDAMETMIIEDALNGQTF</sequence>
<proteinExistence type="predicted"/>
<name>L7RGY8_9VIRU</name>
<reference evidence="2 3" key="1">
    <citation type="journal article" date="2012" name="Genome Biol. Evol.">
        <title>Related Giant Viruses in Distant Locations and Different Habitats: Acanthamoeba polyphaga moumouvirus Represents a Third Lineage of the Mimiviridae That Is Close to the Megavirus Lineage.</title>
        <authorList>
            <person name="Yoosuf N."/>
            <person name="Yutin N."/>
            <person name="Colson P."/>
            <person name="Shabalina S.A."/>
            <person name="Pagnier I."/>
            <person name="Robert C."/>
            <person name="Azza S."/>
            <person name="Klose T."/>
            <person name="Wong J."/>
            <person name="Rossmann M.G."/>
            <person name="La Scola B."/>
            <person name="Raoult D."/>
            <person name="Koonin E.V."/>
        </authorList>
    </citation>
    <scope>NUCLEOTIDE SEQUENCE [LARGE SCALE GENOMIC DNA]</scope>
    <source>
        <strain evidence="2 3">M10A</strain>
    </source>
</reference>
<feature type="compositionally biased region" description="Basic and acidic residues" evidence="1">
    <location>
        <begin position="66"/>
        <end position="75"/>
    </location>
</feature>
<feature type="region of interest" description="Disordered" evidence="1">
    <location>
        <begin position="26"/>
        <end position="112"/>
    </location>
</feature>
<gene>
    <name evidence="2" type="ORF">Moumou_00900</name>
</gene>
<dbReference type="Proteomes" id="UP000201640">
    <property type="component" value="Segment"/>
</dbReference>
<dbReference type="EMBL" id="JX962719">
    <property type="protein sequence ID" value="AGC02415.1"/>
    <property type="molecule type" value="Genomic_DNA"/>
</dbReference>
<dbReference type="OrthoDB" id="30668at10239"/>
<evidence type="ECO:0000313" key="3">
    <source>
        <dbReference type="Proteomes" id="UP000201640"/>
    </source>
</evidence>
<feature type="compositionally biased region" description="Basic and acidic residues" evidence="1">
    <location>
        <begin position="27"/>
        <end position="56"/>
    </location>
</feature>
<accession>L7RGY8</accession>
<evidence type="ECO:0000256" key="1">
    <source>
        <dbReference type="SAM" id="MobiDB-lite"/>
    </source>
</evidence>
<protein>
    <submittedName>
        <fullName evidence="2">Uncharacterized protein</fullName>
    </submittedName>
</protein>
<feature type="compositionally biased region" description="Acidic residues" evidence="1">
    <location>
        <begin position="83"/>
        <end position="97"/>
    </location>
</feature>
<keyword evidence="3" id="KW-1185">Reference proteome</keyword>
<dbReference type="RefSeq" id="YP_007354851.1">
    <property type="nucleotide sequence ID" value="NC_020104.1"/>
</dbReference>
<organism evidence="2 3">
    <name type="scientific">Acanthamoeba polyphaga moumouvirus</name>
    <dbReference type="NCBI Taxonomy" id="1269028"/>
    <lineage>
        <taxon>Viruses</taxon>
        <taxon>Varidnaviria</taxon>
        <taxon>Bamfordvirae</taxon>
        <taxon>Nucleocytoviricota</taxon>
        <taxon>Megaviricetes</taxon>
        <taxon>Imitervirales</taxon>
        <taxon>Mimiviridae</taxon>
        <taxon>Megamimivirinae</taxon>
        <taxon>Moumouvirus</taxon>
    </lineage>
</organism>